<proteinExistence type="predicted"/>
<keyword evidence="1" id="KW-0175">Coiled coil</keyword>
<feature type="domain" description="Integrase catalytic" evidence="3">
    <location>
        <begin position="857"/>
        <end position="1037"/>
    </location>
</feature>
<dbReference type="GO" id="GO:0003676">
    <property type="term" value="F:nucleic acid binding"/>
    <property type="evidence" value="ECO:0007669"/>
    <property type="project" value="InterPro"/>
</dbReference>
<name>A0A7I4Y9Q4_HAECO</name>
<dbReference type="PANTHER" id="PTHR47331">
    <property type="entry name" value="PHD-TYPE DOMAIN-CONTAINING PROTEIN"/>
    <property type="match status" value="1"/>
</dbReference>
<dbReference type="GO" id="GO:0015074">
    <property type="term" value="P:DNA integration"/>
    <property type="evidence" value="ECO:0007669"/>
    <property type="project" value="InterPro"/>
</dbReference>
<feature type="region of interest" description="Disordered" evidence="2">
    <location>
        <begin position="1606"/>
        <end position="1649"/>
    </location>
</feature>
<dbReference type="Pfam" id="PF18701">
    <property type="entry name" value="DUF5641"/>
    <property type="match status" value="1"/>
</dbReference>
<feature type="coiled-coil region" evidence="1">
    <location>
        <begin position="1547"/>
        <end position="1574"/>
    </location>
</feature>
<protein>
    <submittedName>
        <fullName evidence="5">Integrase catalytic domain-containing protein</fullName>
    </submittedName>
</protein>
<feature type="coiled-coil region" evidence="1">
    <location>
        <begin position="1800"/>
        <end position="1834"/>
    </location>
</feature>
<evidence type="ECO:0000313" key="5">
    <source>
        <dbReference type="WBParaSite" id="HCON_00067360-00001"/>
    </source>
</evidence>
<dbReference type="CDD" id="cd01644">
    <property type="entry name" value="RT_pepA17"/>
    <property type="match status" value="1"/>
</dbReference>
<dbReference type="SUPFAM" id="SSF56672">
    <property type="entry name" value="DNA/RNA polymerases"/>
    <property type="match status" value="1"/>
</dbReference>
<feature type="compositionally biased region" description="Basic and acidic residues" evidence="2">
    <location>
        <begin position="1630"/>
        <end position="1649"/>
    </location>
</feature>
<dbReference type="Pfam" id="PF17921">
    <property type="entry name" value="Integrase_H2C2"/>
    <property type="match status" value="1"/>
</dbReference>
<dbReference type="InterPro" id="IPR041588">
    <property type="entry name" value="Integrase_H2C2"/>
</dbReference>
<dbReference type="SUPFAM" id="SSF53098">
    <property type="entry name" value="Ribonuclease H-like"/>
    <property type="match status" value="1"/>
</dbReference>
<evidence type="ECO:0000313" key="4">
    <source>
        <dbReference type="Proteomes" id="UP000025227"/>
    </source>
</evidence>
<dbReference type="Proteomes" id="UP000025227">
    <property type="component" value="Unplaced"/>
</dbReference>
<dbReference type="InterPro" id="IPR012337">
    <property type="entry name" value="RNaseH-like_sf"/>
</dbReference>
<dbReference type="InterPro" id="IPR036397">
    <property type="entry name" value="RNaseH_sf"/>
</dbReference>
<dbReference type="OMA" id="KMTIPKM"/>
<evidence type="ECO:0000259" key="3">
    <source>
        <dbReference type="PROSITE" id="PS50994"/>
    </source>
</evidence>
<organism evidence="4 5">
    <name type="scientific">Haemonchus contortus</name>
    <name type="common">Barber pole worm</name>
    <dbReference type="NCBI Taxonomy" id="6289"/>
    <lineage>
        <taxon>Eukaryota</taxon>
        <taxon>Metazoa</taxon>
        <taxon>Ecdysozoa</taxon>
        <taxon>Nematoda</taxon>
        <taxon>Chromadorea</taxon>
        <taxon>Rhabditida</taxon>
        <taxon>Rhabditina</taxon>
        <taxon>Rhabditomorpha</taxon>
        <taxon>Strongyloidea</taxon>
        <taxon>Trichostrongylidae</taxon>
        <taxon>Haemonchus</taxon>
    </lineage>
</organism>
<keyword evidence="4" id="KW-1185">Reference proteome</keyword>
<dbReference type="PANTHER" id="PTHR47331:SF1">
    <property type="entry name" value="GAG-LIKE PROTEIN"/>
    <property type="match status" value="1"/>
</dbReference>
<sequence length="1834" mass="213833">MEETENREDDFYQKWEQLWSLETQVNAFSTGKSMEETDEKASWERYWSLEQDGVEEFTKAESDVQSMEDKKVLENFVNTIEKKDDGYYVRLPWKEIPMKLPDNRAIALRRLMSVWTSLQRDKDLLEKYNDIFQEQLRSNIIEEVIDEKEPVEGKIHYLPHQAVLTPQKNTTRIRIVFDASAHYKNSPSLNDALHRGPVILPKLYGIILRFRIGRVALISDVEKAFLQVRLHQVDRDATRCIWLRDHKIPPTARNLRIFRFTRVTFGLLPSKFLLAATTHYHLDQYTSDKELVKEVKENLYVDNLLLTMDSADEAIRVYSRTKTIFSELKMNLREFVSNNSQVMEAISNGDKSIETNPKVLGIKWNTTTDMLQVTCKVSEQSRTTKRTVASSIASIYDPMGWMLPLIHKAKVFLQTLWKDDFEWDTPLPEDRKTTWEELIRNIQGFQKELPRCLSSKYAEVQLVTFADASAEAMATCIYLRTEQDVELLMAKGKLSAMKAKMTIPKMELGALTLAMRLTNSVVRQINTVVSIKGVLILTDSEIVLNWIRARWRSDTGPFIRNRVHEIQKIAAYLEENGYHVQFGHIPSQLNSADCATRGLDKTLLREHFWWKGPSFLSQQVETWEEIYTPIAIYGPHDGEGDSEEATSTVNDKYVFTNTRENRVDLFQNICFSSFPSVKRVAAYVMRFIKEVVIRLNKKRTLSITLSLIFRKTSIGESITLSGGEINMASKMLVKQHQLSHVNHTIRKSLHHLNLYEDEYGILRCRGRLGKSELKESAKFPMLVLQKSWLSQKIIKESHREFHLSTSHTMCQVRENYWIPQLRAEVFKFIRRRTKCQKLNNLPYKYPEQSHLPSRRVKRSRPFAHVGLDYFGPLQVKNEERIDKCYGCIITCLVTRLIHLDIVEDASTLSFLQMLRRFFSRRGVPASITSDNSPTFALGESILSECYQRKKHDDIIAKEISNRQIEWIYITPYAPWQGGVYERLIQSVKLALYKSLGRTTPTRGELNTLIIEIECMLNTRPLLYVESKSDTDRVLRPVDFLQNEFEVPAVLETEDLVDDPTYVNPTDRASLQTKGQVLQALKSSCQLTEKFWQIWQSQYITSLREKHKRDIGKKRGSRLAPKIGKVVLVCETLQPRYQWKIGRISELVENKEGIIREAVILLPSRRKIRRPLNLLIPLELDEDNAAVSPENTKRDKEIEQKPPSRYNLRQRKKVDYKENEETPYQGTVFFAATLTESSGGKEQTDKLEHLHTPLLDAFLGLENVPQRCRTLHLDIGTPSAETISTSKNLYIGKSLRDKTTKTHQHVVRVCPWIHLLSLKNLHRIHNSSPSHFSSNIRVRYSNDALKNKQCSFGEKCFKVHARFFRMAARDPDDDTKYLSEMILNRHTVLNRVQEDLKAIHEVFQQQVSVAAMIQFQWNYIKSEESYMLGTPASKIRTISRQMKDLMQAKEKISRMGVRFVYTSRYYKEVAHLGERHVNGSVEEWDREAESMLLQLDKNKKRFEEVISEMESELEKAEKDFNEGPCHTNAEHINKLFRKAFENLTASDKDDAEKRFADVQKKIQEQSEEISRIKKMLDVPKKAVDPGNGNDPKIDDAYFSQMVKEVQANEAKQNQEPPARVHDDGDAEEDWEMRSEISEENKSEELERRLESDRVVEIRRPEQRPSSSLGQYEQRRDELNKLAAELKHKIYWMEKDLQDFPYRKREIYSPNMKRDLACAFCEVEGEHFSDSCPRFTNGNRRWNMILEKGFCQYCLAQCGKWEDCGAKKKKCYYCGRVSGTYFEYLIPREGHHTALCNIPDAKEEVLYELDDNKGDLEELEEEIKFMDQEIKKYRRH</sequence>
<dbReference type="GO" id="GO:0042575">
    <property type="term" value="C:DNA polymerase complex"/>
    <property type="evidence" value="ECO:0007669"/>
    <property type="project" value="UniProtKB-ARBA"/>
</dbReference>
<accession>A0A7I4Y9Q4</accession>
<dbReference type="InterPro" id="IPR008042">
    <property type="entry name" value="Retrotrans_Pao"/>
</dbReference>
<dbReference type="Gene3D" id="1.10.340.70">
    <property type="match status" value="1"/>
</dbReference>
<dbReference type="Pfam" id="PF05380">
    <property type="entry name" value="Peptidase_A17"/>
    <property type="match status" value="1"/>
</dbReference>
<dbReference type="Gene3D" id="3.30.420.10">
    <property type="entry name" value="Ribonuclease H-like superfamily/Ribonuclease H"/>
    <property type="match status" value="2"/>
</dbReference>
<dbReference type="PROSITE" id="PS50994">
    <property type="entry name" value="INTEGRASE"/>
    <property type="match status" value="1"/>
</dbReference>
<dbReference type="InterPro" id="IPR040676">
    <property type="entry name" value="DUF5641"/>
</dbReference>
<dbReference type="OrthoDB" id="5871302at2759"/>
<dbReference type="WBParaSite" id="HCON_00067360-00001">
    <property type="protein sequence ID" value="HCON_00067360-00001"/>
    <property type="gene ID" value="HCON_00067360"/>
</dbReference>
<evidence type="ECO:0000256" key="2">
    <source>
        <dbReference type="SAM" id="MobiDB-lite"/>
    </source>
</evidence>
<reference evidence="5" key="1">
    <citation type="submission" date="2020-12" db="UniProtKB">
        <authorList>
            <consortium name="WormBaseParasite"/>
        </authorList>
    </citation>
    <scope>IDENTIFICATION</scope>
    <source>
        <strain evidence="5">MHco3</strain>
    </source>
</reference>
<dbReference type="InterPro" id="IPR001584">
    <property type="entry name" value="Integrase_cat-core"/>
</dbReference>
<evidence type="ECO:0000256" key="1">
    <source>
        <dbReference type="SAM" id="Coils"/>
    </source>
</evidence>
<feature type="coiled-coil region" evidence="1">
    <location>
        <begin position="1480"/>
        <end position="1518"/>
    </location>
</feature>
<dbReference type="InterPro" id="IPR043502">
    <property type="entry name" value="DNA/RNA_pol_sf"/>
</dbReference>